<feature type="region of interest" description="Disordered" evidence="1">
    <location>
        <begin position="426"/>
        <end position="446"/>
    </location>
</feature>
<feature type="compositionally biased region" description="Basic and acidic residues" evidence="1">
    <location>
        <begin position="234"/>
        <end position="257"/>
    </location>
</feature>
<proteinExistence type="predicted"/>
<accession>A0A8X8AZP1</accession>
<protein>
    <recommendedName>
        <fullName evidence="2">Myb-like domain-containing protein</fullName>
    </recommendedName>
</protein>
<gene>
    <name evidence="3" type="ORF">Bca52824_019569</name>
</gene>
<dbReference type="Gene3D" id="3.30.40.10">
    <property type="entry name" value="Zinc/RING finger domain, C3HC4 (zinc finger)"/>
    <property type="match status" value="1"/>
</dbReference>
<dbReference type="InterPro" id="IPR009057">
    <property type="entry name" value="Homeodomain-like_sf"/>
</dbReference>
<dbReference type="EMBL" id="JAAMPC010000004">
    <property type="protein sequence ID" value="KAG2316447.1"/>
    <property type="molecule type" value="Genomic_DNA"/>
</dbReference>
<reference evidence="3 4" key="1">
    <citation type="submission" date="2020-02" db="EMBL/GenBank/DDBJ databases">
        <authorList>
            <person name="Ma Q."/>
            <person name="Huang Y."/>
            <person name="Song X."/>
            <person name="Pei D."/>
        </authorList>
    </citation>
    <scope>NUCLEOTIDE SEQUENCE [LARGE SCALE GENOMIC DNA]</scope>
    <source>
        <strain evidence="3">Sxm20200214</strain>
        <tissue evidence="3">Leaf</tissue>
    </source>
</reference>
<dbReference type="Proteomes" id="UP000886595">
    <property type="component" value="Unassembled WGS sequence"/>
</dbReference>
<dbReference type="SMART" id="SM00717">
    <property type="entry name" value="SANT"/>
    <property type="match status" value="1"/>
</dbReference>
<evidence type="ECO:0000313" key="3">
    <source>
        <dbReference type="EMBL" id="KAG2316447.1"/>
    </source>
</evidence>
<dbReference type="PANTHER" id="PTHR47863:SF2">
    <property type="entry name" value="MYB-LIKE DOMAIN-CONTAINING PROTEIN"/>
    <property type="match status" value="1"/>
</dbReference>
<sequence length="446" mass="50510">MTKSRSLPMRSSRLSPASLPEEANQRGVSNKRYAPQIERGDADAEIVTDTFDGRDVPPHKKRHCLDTDRALNLDACIVCEISDELVSRCSATDCLLSFHGECLNGGEDPPANSYCPYCWFKILVMKSIRLKDKAFGAEMAVFKYLDKEMESRGEVNKKSIPEVQEDLMDTTDIVSDQDLGEKQVQVDEKESDESGMELTEENDHQADNFEVHTDKPEDIKEDKVVDEVEGSDDEERRAGTENFQDAEHDEAAVDKTKANAVAGKEGDVSQFLSMQESFSGKEHDQVQQNEKPRRKRRLILNTFDSDVSSNGSTNEPNGEDAAEQTTSLALVVTSPSGKMKNQQRELRTTTKMDNSKTVRNFPIFNKDQKRRLLWTPEEEYMLKVGVEKFSAEAKKNIPWRKILEMGQKVFHNTRTPADLKDKWRNMTGARLGKKNNKQDTKQISGM</sequence>
<dbReference type="Gene3D" id="1.10.246.220">
    <property type="match status" value="1"/>
</dbReference>
<evidence type="ECO:0000256" key="1">
    <source>
        <dbReference type="SAM" id="MobiDB-lite"/>
    </source>
</evidence>
<evidence type="ECO:0000313" key="4">
    <source>
        <dbReference type="Proteomes" id="UP000886595"/>
    </source>
</evidence>
<feature type="compositionally biased region" description="Basic and acidic residues" evidence="1">
    <location>
        <begin position="201"/>
        <end position="226"/>
    </location>
</feature>
<dbReference type="InterPro" id="IPR001005">
    <property type="entry name" value="SANT/Myb"/>
</dbReference>
<feature type="region of interest" description="Disordered" evidence="1">
    <location>
        <begin position="276"/>
        <end position="324"/>
    </location>
</feature>
<feature type="compositionally biased region" description="Acidic residues" evidence="1">
    <location>
        <begin position="189"/>
        <end position="200"/>
    </location>
</feature>
<keyword evidence="4" id="KW-1185">Reference proteome</keyword>
<feature type="domain" description="Myb-like" evidence="2">
    <location>
        <begin position="366"/>
        <end position="427"/>
    </location>
</feature>
<organism evidence="3 4">
    <name type="scientific">Brassica carinata</name>
    <name type="common">Ethiopian mustard</name>
    <name type="synonym">Abyssinian cabbage</name>
    <dbReference type="NCBI Taxonomy" id="52824"/>
    <lineage>
        <taxon>Eukaryota</taxon>
        <taxon>Viridiplantae</taxon>
        <taxon>Streptophyta</taxon>
        <taxon>Embryophyta</taxon>
        <taxon>Tracheophyta</taxon>
        <taxon>Spermatophyta</taxon>
        <taxon>Magnoliopsida</taxon>
        <taxon>eudicotyledons</taxon>
        <taxon>Gunneridae</taxon>
        <taxon>Pentapetalae</taxon>
        <taxon>rosids</taxon>
        <taxon>malvids</taxon>
        <taxon>Brassicales</taxon>
        <taxon>Brassicaceae</taxon>
        <taxon>Brassiceae</taxon>
        <taxon>Brassica</taxon>
    </lineage>
</organism>
<feature type="compositionally biased region" description="Low complexity" evidence="1">
    <location>
        <begin position="1"/>
        <end position="20"/>
    </location>
</feature>
<feature type="compositionally biased region" description="Basic and acidic residues" evidence="1">
    <location>
        <begin position="179"/>
        <end position="188"/>
    </location>
</feature>
<name>A0A8X8AZP1_BRACI</name>
<feature type="compositionally biased region" description="Polar residues" evidence="1">
    <location>
        <begin position="302"/>
        <end position="316"/>
    </location>
</feature>
<evidence type="ECO:0000259" key="2">
    <source>
        <dbReference type="PROSITE" id="PS50090"/>
    </source>
</evidence>
<feature type="region of interest" description="Disordered" evidence="1">
    <location>
        <begin position="1"/>
        <end position="35"/>
    </location>
</feature>
<feature type="region of interest" description="Disordered" evidence="1">
    <location>
        <begin position="153"/>
        <end position="264"/>
    </location>
</feature>
<dbReference type="SUPFAM" id="SSF46689">
    <property type="entry name" value="Homeodomain-like"/>
    <property type="match status" value="1"/>
</dbReference>
<dbReference type="AlphaFoldDB" id="A0A8X8AZP1"/>
<dbReference type="PANTHER" id="PTHR47863">
    <property type="entry name" value="RING/FYVE/PHD ZINC FINGER SUPERFAMILY PROTEIN"/>
    <property type="match status" value="1"/>
</dbReference>
<comment type="caution">
    <text evidence="3">The sequence shown here is derived from an EMBL/GenBank/DDBJ whole genome shotgun (WGS) entry which is preliminary data.</text>
</comment>
<dbReference type="InterPro" id="IPR013083">
    <property type="entry name" value="Znf_RING/FYVE/PHD"/>
</dbReference>
<dbReference type="OrthoDB" id="608866at2759"/>
<dbReference type="CDD" id="cd11660">
    <property type="entry name" value="SANT_TRF"/>
    <property type="match status" value="1"/>
</dbReference>
<dbReference type="PROSITE" id="PS50090">
    <property type="entry name" value="MYB_LIKE"/>
    <property type="match status" value="1"/>
</dbReference>